<name>A0A285D7G1_9RHOB</name>
<sequence length="117" mass="13101">MIVAAQRLPIVVATRPVDFRCGHQALALIVQDQLKLDPHSGVTVIFRSKRGDRLKILVWDGSGLVLIYKRLEQGNFAWPKVQDGVMRLSRAQYEALFEGLEWRRVVAQRVAPPAAAG</sequence>
<dbReference type="PANTHER" id="PTHR36455">
    <property type="match status" value="1"/>
</dbReference>
<dbReference type="PANTHER" id="PTHR36455:SF1">
    <property type="entry name" value="BLR8292 PROTEIN"/>
    <property type="match status" value="1"/>
</dbReference>
<dbReference type="OrthoDB" id="9801450at2"/>
<dbReference type="EMBL" id="OAOQ01000046">
    <property type="protein sequence ID" value="SNX75296.1"/>
    <property type="molecule type" value="Genomic_DNA"/>
</dbReference>
<dbReference type="Pfam" id="PF05717">
    <property type="entry name" value="TnpB_IS66"/>
    <property type="match status" value="1"/>
</dbReference>
<dbReference type="InterPro" id="IPR008878">
    <property type="entry name" value="Transposase_IS66_Orf2"/>
</dbReference>
<evidence type="ECO:0000313" key="1">
    <source>
        <dbReference type="EMBL" id="SNX75296.1"/>
    </source>
</evidence>
<gene>
    <name evidence="1" type="ORF">SAMN05878503_1466</name>
</gene>
<dbReference type="AlphaFoldDB" id="A0A285D7G1"/>
<keyword evidence="2" id="KW-1185">Reference proteome</keyword>
<accession>A0A285D7G1</accession>
<dbReference type="NCBIfam" id="NF033819">
    <property type="entry name" value="IS66_TnpB"/>
    <property type="match status" value="1"/>
</dbReference>
<proteinExistence type="predicted"/>
<evidence type="ECO:0000313" key="2">
    <source>
        <dbReference type="Proteomes" id="UP000219467"/>
    </source>
</evidence>
<reference evidence="2" key="1">
    <citation type="submission" date="2017-08" db="EMBL/GenBank/DDBJ databases">
        <authorList>
            <person name="Varghese N."/>
            <person name="Submissions S."/>
        </authorList>
    </citation>
    <scope>NUCLEOTIDE SEQUENCE [LARGE SCALE GENOMIC DNA]</scope>
    <source>
        <strain evidence="2">JA234</strain>
    </source>
</reference>
<dbReference type="RefSeq" id="WP_097032011.1">
    <property type="nucleotide sequence ID" value="NZ_OAOQ01000046.1"/>
</dbReference>
<protein>
    <submittedName>
        <fullName evidence="1">Transposase</fullName>
    </submittedName>
</protein>
<dbReference type="Proteomes" id="UP000219467">
    <property type="component" value="Unassembled WGS sequence"/>
</dbReference>
<organism evidence="1 2">
    <name type="scientific">Cereibacter ovatus</name>
    <dbReference type="NCBI Taxonomy" id="439529"/>
    <lineage>
        <taxon>Bacteria</taxon>
        <taxon>Pseudomonadati</taxon>
        <taxon>Pseudomonadota</taxon>
        <taxon>Alphaproteobacteria</taxon>
        <taxon>Rhodobacterales</taxon>
        <taxon>Paracoccaceae</taxon>
        <taxon>Cereibacter</taxon>
    </lineage>
</organism>